<accession>A0A0E0GCJ0</accession>
<dbReference type="Gramene" id="ONIVA02G33970.1">
    <property type="protein sequence ID" value="ONIVA02G33970.1"/>
    <property type="gene ID" value="ONIVA02G33970"/>
</dbReference>
<sequence>MGCFLSYRSACSTPYLGAILLFLLFLHAAAPHRFGRSLRTVLAGLAGVPAAVHGISSPSGCALASPRTFLRRLIDLQGVPPWETLGLHFPQLY</sequence>
<evidence type="ECO:0000313" key="3">
    <source>
        <dbReference type="Proteomes" id="UP000006591"/>
    </source>
</evidence>
<reference evidence="2" key="1">
    <citation type="submission" date="2015-04" db="UniProtKB">
        <authorList>
            <consortium name="EnsemblPlants"/>
        </authorList>
    </citation>
    <scope>IDENTIFICATION</scope>
    <source>
        <strain evidence="2">SL10</strain>
    </source>
</reference>
<dbReference type="HOGENOM" id="CLU_167163_0_0_1"/>
<organism evidence="2">
    <name type="scientific">Oryza nivara</name>
    <name type="common">Indian wild rice</name>
    <name type="synonym">Oryza sativa f. spontanea</name>
    <dbReference type="NCBI Taxonomy" id="4536"/>
    <lineage>
        <taxon>Eukaryota</taxon>
        <taxon>Viridiplantae</taxon>
        <taxon>Streptophyta</taxon>
        <taxon>Embryophyta</taxon>
        <taxon>Tracheophyta</taxon>
        <taxon>Spermatophyta</taxon>
        <taxon>Magnoliopsida</taxon>
        <taxon>Liliopsida</taxon>
        <taxon>Poales</taxon>
        <taxon>Poaceae</taxon>
        <taxon>BOP clade</taxon>
        <taxon>Oryzoideae</taxon>
        <taxon>Oryzeae</taxon>
        <taxon>Oryzinae</taxon>
        <taxon>Oryza</taxon>
    </lineage>
</organism>
<evidence type="ECO:0000256" key="1">
    <source>
        <dbReference type="SAM" id="Phobius"/>
    </source>
</evidence>
<dbReference type="Proteomes" id="UP000006591">
    <property type="component" value="Chromosome 2"/>
</dbReference>
<reference evidence="2" key="2">
    <citation type="submission" date="2018-04" db="EMBL/GenBank/DDBJ databases">
        <title>OnivRS2 (Oryza nivara Reference Sequence Version 2).</title>
        <authorList>
            <person name="Zhang J."/>
            <person name="Kudrna D."/>
            <person name="Lee S."/>
            <person name="Talag J."/>
            <person name="Rajasekar S."/>
            <person name="Welchert J."/>
            <person name="Hsing Y.-I."/>
            <person name="Wing R.A."/>
        </authorList>
    </citation>
    <scope>NUCLEOTIDE SEQUENCE [LARGE SCALE GENOMIC DNA]</scope>
    <source>
        <strain evidence="2">SL10</strain>
    </source>
</reference>
<proteinExistence type="predicted"/>
<evidence type="ECO:0000313" key="2">
    <source>
        <dbReference type="EnsemblPlants" id="ONIVA02G33970.1"/>
    </source>
</evidence>
<name>A0A0E0GCJ0_ORYNI</name>
<dbReference type="AlphaFoldDB" id="A0A0E0GCJ0"/>
<keyword evidence="1" id="KW-1133">Transmembrane helix</keyword>
<dbReference type="EnsemblPlants" id="ONIVA02G33970.1">
    <property type="protein sequence ID" value="ONIVA02G33970.1"/>
    <property type="gene ID" value="ONIVA02G33970"/>
</dbReference>
<keyword evidence="1" id="KW-0472">Membrane</keyword>
<protein>
    <submittedName>
        <fullName evidence="2">Uncharacterized protein</fullName>
    </submittedName>
</protein>
<feature type="transmembrane region" description="Helical" evidence="1">
    <location>
        <begin position="12"/>
        <end position="30"/>
    </location>
</feature>
<keyword evidence="3" id="KW-1185">Reference proteome</keyword>
<keyword evidence="1" id="KW-0812">Transmembrane</keyword>